<evidence type="ECO:0000313" key="1">
    <source>
        <dbReference type="EMBL" id="UTC28653.1"/>
    </source>
</evidence>
<protein>
    <submittedName>
        <fullName evidence="1">Uncharacterized protein</fullName>
    </submittedName>
</protein>
<dbReference type="EMBL" id="ON529851">
    <property type="protein sequence ID" value="UTC28653.1"/>
    <property type="molecule type" value="Genomic_DNA"/>
</dbReference>
<name>A0A9E7SQT5_9CAUD</name>
<evidence type="ECO:0000313" key="2">
    <source>
        <dbReference type="Proteomes" id="UP001056634"/>
    </source>
</evidence>
<proteinExistence type="predicted"/>
<organism evidence="1 2">
    <name type="scientific">Brevundimonas phage vB_BpoS-Marchewka</name>
    <dbReference type="NCBI Taxonomy" id="2948604"/>
    <lineage>
        <taxon>Viruses</taxon>
        <taxon>Duplodnaviria</taxon>
        <taxon>Heunggongvirae</taxon>
        <taxon>Uroviricota</taxon>
        <taxon>Caudoviricetes</taxon>
        <taxon>Jeanschmidtviridae</taxon>
        <taxon>Marchewkavirus</taxon>
        <taxon>Marchewkavirus marchewka</taxon>
    </lineage>
</organism>
<dbReference type="Proteomes" id="UP001056634">
    <property type="component" value="Segment"/>
</dbReference>
<sequence length="134" mass="15474">MSRRDPFVVALETVEAAEIRLFALSDQMMRDALRDLSLALPGRSVWLLAGNGERAIYIRRKRTWFGGGTHEREWFAFDGMDKKQTPYFRNIRFARQPAILERFEAAEKDRGDRNPVFGMMGSLVYLDGEEVKAN</sequence>
<accession>A0A9E7SQT5</accession>
<keyword evidence="2" id="KW-1185">Reference proteome</keyword>
<reference evidence="1" key="1">
    <citation type="submission" date="2022-04" db="EMBL/GenBank/DDBJ databases">
        <authorList>
            <person name="Friedrich I."/>
            <person name="Schneider D."/>
            <person name="Poehlein A."/>
            <person name="Hertel R."/>
            <person name="Daniel R."/>
        </authorList>
    </citation>
    <scope>NUCLEOTIDE SEQUENCE</scope>
</reference>
<gene>
    <name evidence="1" type="ORF">MARCHEWKA_01400</name>
</gene>